<sequence length="372" mass="44086">MKKTGLYIHVPFRIHKHNHRGTLSFSNMDFNIIPYFKHLKKEIDLRKDDNILIDSIYVGGGDPSAMNSDYIVEVLEYIYSHFNVAENCEKTIELDPLVPDFRLKNFIRHGINRFSIKAYTFDKKGLEYLDFSHEKDDIKNLVKLIRKHGIQNINLDMYFAYPGQTVKSLERDFLWIQKLNVPHVSFYSFLNYEDMDAIYRSKEDLEMSNSLEEDMLDAIAFMMAKQGYEHYEINHFAKHGMRSYHNQKYWNLEDYMGVGLGASGLVNNKLYRNQITFDKYFSDINNNKIPYLESEDLTLEEFEKNYIISKMGMMEGIDIAYVNKRFKIDLLKKYKTTIEDNLKANIIELEDGRLKFTEKGMYLSNKFYTEII</sequence>
<dbReference type="Pfam" id="PF06969">
    <property type="entry name" value="HemN_C"/>
    <property type="match status" value="1"/>
</dbReference>
<dbReference type="InterPro" id="IPR034505">
    <property type="entry name" value="Coproporphyrinogen-III_oxidase"/>
</dbReference>
<dbReference type="InterPro" id="IPR058240">
    <property type="entry name" value="rSAM_sf"/>
</dbReference>
<dbReference type="AlphaFoldDB" id="H3NPL5"/>
<dbReference type="Pfam" id="PF04055">
    <property type="entry name" value="Radical_SAM"/>
    <property type="match status" value="1"/>
</dbReference>
<dbReference type="OrthoDB" id="9808022at2"/>
<dbReference type="RefSeq" id="WP_005398802.1">
    <property type="nucleotide sequence ID" value="NZ_JH601088.1"/>
</dbReference>
<dbReference type="PANTHER" id="PTHR13932">
    <property type="entry name" value="COPROPORPHYRINIGEN III OXIDASE"/>
    <property type="match status" value="1"/>
</dbReference>
<dbReference type="HOGENOM" id="CLU_027579_2_2_9"/>
<keyword evidence="4" id="KW-0408">Iron</keyword>
<dbReference type="SMART" id="SM00729">
    <property type="entry name" value="Elp3"/>
    <property type="match status" value="1"/>
</dbReference>
<dbReference type="InterPro" id="IPR006638">
    <property type="entry name" value="Elp3/MiaA/NifB-like_rSAM"/>
</dbReference>
<dbReference type="eggNOG" id="COG0635">
    <property type="taxonomic scope" value="Bacteria"/>
</dbReference>
<dbReference type="GeneID" id="96999256"/>
<keyword evidence="2" id="KW-0949">S-adenosyl-L-methionine</keyword>
<keyword evidence="5" id="KW-0411">Iron-sulfur</keyword>
<evidence type="ECO:0000256" key="4">
    <source>
        <dbReference type="ARBA" id="ARBA00023004"/>
    </source>
</evidence>
<dbReference type="GO" id="GO:0046872">
    <property type="term" value="F:metal ion binding"/>
    <property type="evidence" value="ECO:0007669"/>
    <property type="project" value="UniProtKB-KW"/>
</dbReference>
<keyword evidence="3" id="KW-0479">Metal-binding</keyword>
<gene>
    <name evidence="7" type="ORF">HMPREF9709_01287</name>
</gene>
<dbReference type="GO" id="GO:0005737">
    <property type="term" value="C:cytoplasm"/>
    <property type="evidence" value="ECO:0007669"/>
    <property type="project" value="TreeGrafter"/>
</dbReference>
<dbReference type="SUPFAM" id="SSF102114">
    <property type="entry name" value="Radical SAM enzymes"/>
    <property type="match status" value="1"/>
</dbReference>
<dbReference type="EMBL" id="AGEI01000024">
    <property type="protein sequence ID" value="EHR33243.1"/>
    <property type="molecule type" value="Genomic_DNA"/>
</dbReference>
<dbReference type="PANTHER" id="PTHR13932:SF5">
    <property type="entry name" value="RADICAL S-ADENOSYL METHIONINE DOMAIN-CONTAINING PROTEIN 1, MITOCHONDRIAL"/>
    <property type="match status" value="1"/>
</dbReference>
<dbReference type="GO" id="GO:0003824">
    <property type="term" value="F:catalytic activity"/>
    <property type="evidence" value="ECO:0007669"/>
    <property type="project" value="InterPro"/>
</dbReference>
<reference evidence="7 8" key="1">
    <citation type="submission" date="2012-01" db="EMBL/GenBank/DDBJ databases">
        <title>The Genome Sequence of Helcococcus kunzii ATCC 51366.</title>
        <authorList>
            <consortium name="The Broad Institute Genome Sequencing Platform"/>
            <person name="Earl A."/>
            <person name="Ward D."/>
            <person name="Feldgarden M."/>
            <person name="Gevers D."/>
            <person name="Huys G."/>
            <person name="Young S.K."/>
            <person name="Zeng Q."/>
            <person name="Gargeya S."/>
            <person name="Fitzgerald M."/>
            <person name="Haas B."/>
            <person name="Abouelleil A."/>
            <person name="Alvarado L."/>
            <person name="Arachchi H.M."/>
            <person name="Berlin A."/>
            <person name="Chapman S.B."/>
            <person name="Gearin G."/>
            <person name="Goldberg J."/>
            <person name="Griggs A."/>
            <person name="Gujja S."/>
            <person name="Hansen M."/>
            <person name="Heiman D."/>
            <person name="Howarth C."/>
            <person name="Larimer J."/>
            <person name="Lui A."/>
            <person name="MacDonald P.J.P."/>
            <person name="McCowen C."/>
            <person name="Montmayeur A."/>
            <person name="Murphy C."/>
            <person name="Neiman D."/>
            <person name="Pearson M."/>
            <person name="Priest M."/>
            <person name="Roberts A."/>
            <person name="Saif S."/>
            <person name="Shea T."/>
            <person name="Sisk P."/>
            <person name="Stolte C."/>
            <person name="Sykes S."/>
            <person name="Wortman J."/>
            <person name="Nusbaum C."/>
            <person name="Birren B."/>
        </authorList>
    </citation>
    <scope>NUCLEOTIDE SEQUENCE [LARGE SCALE GENOMIC DNA]</scope>
    <source>
        <strain evidence="7 8">ATCC 51366</strain>
    </source>
</reference>
<dbReference type="InterPro" id="IPR010723">
    <property type="entry name" value="HemN_C"/>
</dbReference>
<evidence type="ECO:0000313" key="8">
    <source>
        <dbReference type="Proteomes" id="UP000004191"/>
    </source>
</evidence>
<accession>H3NPL5</accession>
<keyword evidence="8" id="KW-1185">Reference proteome</keyword>
<dbReference type="Gene3D" id="3.20.20.70">
    <property type="entry name" value="Aldolase class I"/>
    <property type="match status" value="1"/>
</dbReference>
<evidence type="ECO:0000256" key="5">
    <source>
        <dbReference type="ARBA" id="ARBA00023014"/>
    </source>
</evidence>
<evidence type="ECO:0000256" key="1">
    <source>
        <dbReference type="ARBA" id="ARBA00017228"/>
    </source>
</evidence>
<dbReference type="Proteomes" id="UP000004191">
    <property type="component" value="Unassembled WGS sequence"/>
</dbReference>
<dbReference type="GO" id="GO:0051539">
    <property type="term" value="F:4 iron, 4 sulfur cluster binding"/>
    <property type="evidence" value="ECO:0007669"/>
    <property type="project" value="TreeGrafter"/>
</dbReference>
<comment type="caution">
    <text evidence="7">The sequence shown here is derived from an EMBL/GenBank/DDBJ whole genome shotgun (WGS) entry which is preliminary data.</text>
</comment>
<name>H3NPL5_9FIRM</name>
<dbReference type="InterPro" id="IPR013785">
    <property type="entry name" value="Aldolase_TIM"/>
</dbReference>
<evidence type="ECO:0000259" key="6">
    <source>
        <dbReference type="SMART" id="SM00729"/>
    </source>
</evidence>
<evidence type="ECO:0000256" key="3">
    <source>
        <dbReference type="ARBA" id="ARBA00022723"/>
    </source>
</evidence>
<evidence type="ECO:0000256" key="2">
    <source>
        <dbReference type="ARBA" id="ARBA00022691"/>
    </source>
</evidence>
<dbReference type="InterPro" id="IPR007197">
    <property type="entry name" value="rSAM"/>
</dbReference>
<evidence type="ECO:0000313" key="7">
    <source>
        <dbReference type="EMBL" id="EHR33243.1"/>
    </source>
</evidence>
<organism evidence="7 8">
    <name type="scientific">Helcococcus kunzii ATCC 51366</name>
    <dbReference type="NCBI Taxonomy" id="883114"/>
    <lineage>
        <taxon>Bacteria</taxon>
        <taxon>Bacillati</taxon>
        <taxon>Bacillota</taxon>
        <taxon>Tissierellia</taxon>
        <taxon>Tissierellales</taxon>
        <taxon>Peptoniphilaceae</taxon>
        <taxon>Helcococcus</taxon>
    </lineage>
</organism>
<feature type="domain" description="Elp3/MiaA/NifB-like radical SAM core" evidence="6">
    <location>
        <begin position="3"/>
        <end position="221"/>
    </location>
</feature>
<dbReference type="GO" id="GO:0006779">
    <property type="term" value="P:porphyrin-containing compound biosynthetic process"/>
    <property type="evidence" value="ECO:0007669"/>
    <property type="project" value="TreeGrafter"/>
</dbReference>
<proteinExistence type="predicted"/>
<protein>
    <recommendedName>
        <fullName evidence="1">Heme chaperone HemW</fullName>
    </recommendedName>
</protein>
<dbReference type="STRING" id="883114.HMPREF9709_01287"/>